<organism evidence="12 13">
    <name type="scientific">Paraconexibacter antarcticus</name>
    <dbReference type="NCBI Taxonomy" id="2949664"/>
    <lineage>
        <taxon>Bacteria</taxon>
        <taxon>Bacillati</taxon>
        <taxon>Actinomycetota</taxon>
        <taxon>Thermoleophilia</taxon>
        <taxon>Solirubrobacterales</taxon>
        <taxon>Paraconexibacteraceae</taxon>
        <taxon>Paraconexibacter</taxon>
    </lineage>
</organism>
<keyword evidence="13" id="KW-1185">Reference proteome</keyword>
<dbReference type="Proteomes" id="UP001056035">
    <property type="component" value="Chromosome"/>
</dbReference>
<dbReference type="RefSeq" id="WP_254569128.1">
    <property type="nucleotide sequence ID" value="NZ_CP098502.1"/>
</dbReference>
<gene>
    <name evidence="12" type="ORF">NBH00_13570</name>
</gene>
<dbReference type="EMBL" id="CP098502">
    <property type="protein sequence ID" value="UTI62390.1"/>
    <property type="molecule type" value="Genomic_DNA"/>
</dbReference>
<keyword evidence="8" id="KW-0460">Magnesium</keyword>
<dbReference type="Gene3D" id="3.10.520.10">
    <property type="entry name" value="ApbE-like domains"/>
    <property type="match status" value="1"/>
</dbReference>
<keyword evidence="4" id="KW-0285">Flavoprotein</keyword>
<evidence type="ECO:0000256" key="7">
    <source>
        <dbReference type="ARBA" id="ARBA00022827"/>
    </source>
</evidence>
<evidence type="ECO:0000256" key="9">
    <source>
        <dbReference type="ARBA" id="ARBA00031306"/>
    </source>
</evidence>
<evidence type="ECO:0000256" key="5">
    <source>
        <dbReference type="ARBA" id="ARBA00022679"/>
    </source>
</evidence>
<feature type="region of interest" description="Disordered" evidence="11">
    <location>
        <begin position="297"/>
        <end position="317"/>
    </location>
</feature>
<dbReference type="GO" id="GO:0016740">
    <property type="term" value="F:transferase activity"/>
    <property type="evidence" value="ECO:0007669"/>
    <property type="project" value="UniProtKB-KW"/>
</dbReference>
<evidence type="ECO:0000256" key="3">
    <source>
        <dbReference type="ARBA" id="ARBA00016337"/>
    </source>
</evidence>
<evidence type="ECO:0000256" key="10">
    <source>
        <dbReference type="ARBA" id="ARBA00048540"/>
    </source>
</evidence>
<sequence>MEHARTFRCFGGAVTVLVGGAAPDGTTAEAAAAAAEALLLEVNDRLTRFDPASELSRLNADPRPAVPASATVRRLAAAVRTAGVLTGGLVDATLLTELEQAGYERSREGAAGLAAAPDAFTGPARPARAARWRDVRADDVAGTVVRPPGVRLDAGGLGKGLAADLAGELLAAHPLYCVACEGDLRIGGTAGVPRPVTVTHPVGREVLAALDVVDGGVATSGVHVRSWTGADGRPAHHLIDPRTGRPAHTGLVQVTALAPTGLEAEIRAKAALLAGPDDAGPHLPHGGVLLHADGRVERLAPPEPPPPRASMPGRTNV</sequence>
<evidence type="ECO:0000256" key="4">
    <source>
        <dbReference type="ARBA" id="ARBA00022630"/>
    </source>
</evidence>
<evidence type="ECO:0000313" key="13">
    <source>
        <dbReference type="Proteomes" id="UP001056035"/>
    </source>
</evidence>
<dbReference type="PANTHER" id="PTHR30040">
    <property type="entry name" value="THIAMINE BIOSYNTHESIS LIPOPROTEIN APBE"/>
    <property type="match status" value="1"/>
</dbReference>
<evidence type="ECO:0000256" key="11">
    <source>
        <dbReference type="SAM" id="MobiDB-lite"/>
    </source>
</evidence>
<keyword evidence="7" id="KW-0274">FAD</keyword>
<accession>A0ABY5DKV7</accession>
<dbReference type="SUPFAM" id="SSF143631">
    <property type="entry name" value="ApbE-like"/>
    <property type="match status" value="1"/>
</dbReference>
<dbReference type="Pfam" id="PF02424">
    <property type="entry name" value="ApbE"/>
    <property type="match status" value="1"/>
</dbReference>
<evidence type="ECO:0000256" key="6">
    <source>
        <dbReference type="ARBA" id="ARBA00022723"/>
    </source>
</evidence>
<comment type="cofactor">
    <cofactor evidence="1">
        <name>Mg(2+)</name>
        <dbReference type="ChEBI" id="CHEBI:18420"/>
    </cofactor>
</comment>
<reference evidence="12 13" key="1">
    <citation type="submission" date="2022-06" db="EMBL/GenBank/DDBJ databases">
        <title>Paraconexibacter antarcticus.</title>
        <authorList>
            <person name="Kim C.S."/>
        </authorList>
    </citation>
    <scope>NUCLEOTIDE SEQUENCE [LARGE SCALE GENOMIC DNA]</scope>
    <source>
        <strain evidence="12 13">02-257</strain>
    </source>
</reference>
<dbReference type="PANTHER" id="PTHR30040:SF2">
    <property type="entry name" value="FAD:PROTEIN FMN TRANSFERASE"/>
    <property type="match status" value="1"/>
</dbReference>
<evidence type="ECO:0000256" key="1">
    <source>
        <dbReference type="ARBA" id="ARBA00001946"/>
    </source>
</evidence>
<evidence type="ECO:0000256" key="2">
    <source>
        <dbReference type="ARBA" id="ARBA00011955"/>
    </source>
</evidence>
<dbReference type="EC" id="2.7.1.180" evidence="2"/>
<dbReference type="InterPro" id="IPR003374">
    <property type="entry name" value="ApbE-like_sf"/>
</dbReference>
<keyword evidence="6" id="KW-0479">Metal-binding</keyword>
<comment type="catalytic activity">
    <reaction evidence="10">
        <text>L-threonyl-[protein] + FAD = FMN-L-threonyl-[protein] + AMP + H(+)</text>
        <dbReference type="Rhea" id="RHEA:36847"/>
        <dbReference type="Rhea" id="RHEA-COMP:11060"/>
        <dbReference type="Rhea" id="RHEA-COMP:11061"/>
        <dbReference type="ChEBI" id="CHEBI:15378"/>
        <dbReference type="ChEBI" id="CHEBI:30013"/>
        <dbReference type="ChEBI" id="CHEBI:57692"/>
        <dbReference type="ChEBI" id="CHEBI:74257"/>
        <dbReference type="ChEBI" id="CHEBI:456215"/>
        <dbReference type="EC" id="2.7.1.180"/>
    </reaction>
</comment>
<keyword evidence="5 12" id="KW-0808">Transferase</keyword>
<proteinExistence type="predicted"/>
<evidence type="ECO:0000313" key="12">
    <source>
        <dbReference type="EMBL" id="UTI62390.1"/>
    </source>
</evidence>
<name>A0ABY5DKV7_9ACTN</name>
<dbReference type="InterPro" id="IPR024932">
    <property type="entry name" value="ApbE"/>
</dbReference>
<evidence type="ECO:0000256" key="8">
    <source>
        <dbReference type="ARBA" id="ARBA00022842"/>
    </source>
</evidence>
<protein>
    <recommendedName>
        <fullName evidence="3">FAD:protein FMN transferase</fullName>
        <ecNumber evidence="2">2.7.1.180</ecNumber>
    </recommendedName>
    <alternativeName>
        <fullName evidence="9">Flavin transferase</fullName>
    </alternativeName>
</protein>